<dbReference type="WBParaSite" id="SCUD_0002201501-mRNA-1">
    <property type="protein sequence ID" value="SCUD_0002201501-mRNA-1"/>
    <property type="gene ID" value="SCUD_0002201501"/>
</dbReference>
<dbReference type="AlphaFoldDB" id="A0A183L3V4"/>
<proteinExistence type="predicted"/>
<accession>A0A183L3V4</accession>
<protein>
    <submittedName>
        <fullName evidence="1">Uncharacterized protein</fullName>
    </submittedName>
</protein>
<sequence>MSVNAFIPEHTTKFVDTIESSNNKHFQVKFWCNTHI</sequence>
<evidence type="ECO:0000313" key="1">
    <source>
        <dbReference type="WBParaSite" id="SCUD_0002201501-mRNA-1"/>
    </source>
</evidence>
<name>A0A183L3V4_9TREM</name>
<organism evidence="1">
    <name type="scientific">Schistosoma curassoni</name>
    <dbReference type="NCBI Taxonomy" id="6186"/>
    <lineage>
        <taxon>Eukaryota</taxon>
        <taxon>Metazoa</taxon>
        <taxon>Spiralia</taxon>
        <taxon>Lophotrochozoa</taxon>
        <taxon>Platyhelminthes</taxon>
        <taxon>Trematoda</taxon>
        <taxon>Digenea</taxon>
        <taxon>Strigeidida</taxon>
        <taxon>Schistosomatoidea</taxon>
        <taxon>Schistosomatidae</taxon>
        <taxon>Schistosoma</taxon>
    </lineage>
</organism>
<reference evidence="1" key="1">
    <citation type="submission" date="2016-06" db="UniProtKB">
        <authorList>
            <consortium name="WormBaseParasite"/>
        </authorList>
    </citation>
    <scope>IDENTIFICATION</scope>
</reference>